<organism evidence="1 2">
    <name type="scientific">Entamoeba histolytica</name>
    <dbReference type="NCBI Taxonomy" id="5759"/>
    <lineage>
        <taxon>Eukaryota</taxon>
        <taxon>Amoebozoa</taxon>
        <taxon>Evosea</taxon>
        <taxon>Archamoebae</taxon>
        <taxon>Mastigamoebida</taxon>
        <taxon>Entamoebidae</taxon>
        <taxon>Entamoeba</taxon>
    </lineage>
</organism>
<proteinExistence type="predicted"/>
<dbReference type="InterPro" id="IPR053139">
    <property type="entry name" value="Surface_bspA-like"/>
</dbReference>
<dbReference type="EMBL" id="BDEQ01000001">
    <property type="protein sequence ID" value="GAT96572.1"/>
    <property type="molecule type" value="Genomic_DNA"/>
</dbReference>
<gene>
    <name evidence="1" type="ORF">CL6EHI_154170</name>
</gene>
<dbReference type="Gene3D" id="3.80.10.10">
    <property type="entry name" value="Ribonuclease Inhibitor"/>
    <property type="match status" value="1"/>
</dbReference>
<evidence type="ECO:0000313" key="1">
    <source>
        <dbReference type="EMBL" id="GAT96572.1"/>
    </source>
</evidence>
<dbReference type="InterPro" id="IPR026906">
    <property type="entry name" value="LRR_5"/>
</dbReference>
<sequence length="253" mass="29594">MKIGYNEIMIISKYFDDINDFINLEMRVKRFQGNMERFHFNPIPLNQYSRKLFPNIETFLIYNEKDEIFEDGRINNYVIWHKVKYRVIYKGTIPPEVTSLGVECFSNYKDLITFRIPTIINKLGVSCFHGCNEERIFVNETILISIEIPRNPEIINRKNIEKKNINAPIIPTTISKLGDYRFEDCTTLRLIIIPTSVSELGEYCFINCTSLTSIDIPTTVSEIGNGCFDGCFRKKNEKEQNVKENILSKILYK</sequence>
<dbReference type="InterPro" id="IPR032675">
    <property type="entry name" value="LRR_dom_sf"/>
</dbReference>
<reference evidence="1 2" key="1">
    <citation type="submission" date="2016-05" db="EMBL/GenBank/DDBJ databases">
        <title>First whole genome sequencing of Entamoeba histolytica HM1:IMSS-clone-6.</title>
        <authorList>
            <person name="Mukherjee Avik.K."/>
            <person name="Izumyama S."/>
            <person name="Nakada-Tsukui K."/>
            <person name="Nozaki T."/>
        </authorList>
    </citation>
    <scope>NUCLEOTIDE SEQUENCE [LARGE SCALE GENOMIC DNA]</scope>
    <source>
        <strain evidence="1 2">HM1:IMSS clone 6</strain>
    </source>
</reference>
<dbReference type="AlphaFoldDB" id="A0A5K1UI81"/>
<dbReference type="SUPFAM" id="SSF52058">
    <property type="entry name" value="L domain-like"/>
    <property type="match status" value="1"/>
</dbReference>
<dbReference type="Proteomes" id="UP000078387">
    <property type="component" value="Unassembled WGS sequence"/>
</dbReference>
<name>A0A5K1UI81_ENTHI</name>
<accession>A0A5K1UI81</accession>
<dbReference type="OMA" id="INKQITW"/>
<dbReference type="Pfam" id="PF13306">
    <property type="entry name" value="LRR_5"/>
    <property type="match status" value="1"/>
</dbReference>
<protein>
    <submittedName>
        <fullName evidence="1">Leucine rich repeat protein bspa family</fullName>
    </submittedName>
</protein>
<dbReference type="VEuPathDB" id="AmoebaDB:KM1_197270"/>
<dbReference type="PANTHER" id="PTHR45661">
    <property type="entry name" value="SURFACE ANTIGEN"/>
    <property type="match status" value="1"/>
</dbReference>
<dbReference type="PANTHER" id="PTHR45661:SF3">
    <property type="entry name" value="IG-LIKE DOMAIN-CONTAINING PROTEIN"/>
    <property type="match status" value="1"/>
</dbReference>
<evidence type="ECO:0000313" key="2">
    <source>
        <dbReference type="Proteomes" id="UP000078387"/>
    </source>
</evidence>
<comment type="caution">
    <text evidence="1">The sequence shown here is derived from an EMBL/GenBank/DDBJ whole genome shotgun (WGS) entry which is preliminary data.</text>
</comment>
<dbReference type="VEuPathDB" id="AmoebaDB:EHI_154170"/>